<dbReference type="Proteomes" id="UP000094296">
    <property type="component" value="Unassembled WGS sequence"/>
</dbReference>
<dbReference type="NCBIfam" id="TIGR02354">
    <property type="entry name" value="thiF_fam2"/>
    <property type="match status" value="1"/>
</dbReference>
<dbReference type="InterPro" id="IPR012729">
    <property type="entry name" value="ThiF_fam2"/>
</dbReference>
<name>A0A1E5G037_9FIRM</name>
<comment type="caution">
    <text evidence="2">The sequence shown here is derived from an EMBL/GenBank/DDBJ whole genome shotgun (WGS) entry which is preliminary data.</text>
</comment>
<protein>
    <submittedName>
        <fullName evidence="2">Thiamine biosynthesis protein ThiF</fullName>
    </submittedName>
</protein>
<reference evidence="2 3" key="1">
    <citation type="submission" date="2016-09" db="EMBL/GenBank/DDBJ databases">
        <title>Draft genome sequence for the type strain of Desulfuribacillus alkaliarsenatis AHT28, an obligately anaerobic, sulfidogenic bacterium isolated from Russian soda lake sediments.</title>
        <authorList>
            <person name="Abin C.A."/>
            <person name="Hollibaugh J.T."/>
        </authorList>
    </citation>
    <scope>NUCLEOTIDE SEQUENCE [LARGE SCALE GENOMIC DNA]</scope>
    <source>
        <strain evidence="2 3">AHT28</strain>
    </source>
</reference>
<feature type="domain" description="THIF-type NAD/FAD binding fold" evidence="1">
    <location>
        <begin position="10"/>
        <end position="150"/>
    </location>
</feature>
<evidence type="ECO:0000313" key="2">
    <source>
        <dbReference type="EMBL" id="OEF96182.1"/>
    </source>
</evidence>
<accession>A0A1E5G037</accession>
<dbReference type="EMBL" id="MIJE01000032">
    <property type="protein sequence ID" value="OEF96182.1"/>
    <property type="molecule type" value="Genomic_DNA"/>
</dbReference>
<sequence>MNAFEQAVANYIGSDNLEKIQSKTIGIAGAGGLGSNCAFNLVRSGFKNFVIVDFDVLEYSNLNRQFYFIDQIGKPKVQVLKENLMRINPDLNLAIHQERLETSNLDEYYANCDVVVEAFDTIAAKRMIASRYMSSEKLFVSASGLAGWGNSDDIKITKVKDKFYLVGDLETGVKPGVPPISPRVNIAAGKLADIILSNVLDDEI</sequence>
<dbReference type="GO" id="GO:0061503">
    <property type="term" value="F:tRNA threonylcarbamoyladenosine dehydratase"/>
    <property type="evidence" value="ECO:0007669"/>
    <property type="project" value="TreeGrafter"/>
</dbReference>
<dbReference type="InterPro" id="IPR045886">
    <property type="entry name" value="ThiF/MoeB/HesA"/>
</dbReference>
<dbReference type="PANTHER" id="PTHR43267:SF3">
    <property type="entry name" value="THIF PROTEIN"/>
    <property type="match status" value="1"/>
</dbReference>
<dbReference type="SUPFAM" id="SSF69572">
    <property type="entry name" value="Activating enzymes of the ubiquitin-like proteins"/>
    <property type="match status" value="1"/>
</dbReference>
<keyword evidence="3" id="KW-1185">Reference proteome</keyword>
<proteinExistence type="predicted"/>
<gene>
    <name evidence="2" type="ORF">BHF68_08415</name>
</gene>
<dbReference type="GO" id="GO:0061504">
    <property type="term" value="P:cyclic threonylcarbamoyladenosine biosynthetic process"/>
    <property type="evidence" value="ECO:0007669"/>
    <property type="project" value="TreeGrafter"/>
</dbReference>
<dbReference type="STRING" id="766136.BHF68_08415"/>
<evidence type="ECO:0000259" key="1">
    <source>
        <dbReference type="Pfam" id="PF00899"/>
    </source>
</evidence>
<organism evidence="2 3">
    <name type="scientific">Desulfuribacillus alkaliarsenatis</name>
    <dbReference type="NCBI Taxonomy" id="766136"/>
    <lineage>
        <taxon>Bacteria</taxon>
        <taxon>Bacillati</taxon>
        <taxon>Bacillota</taxon>
        <taxon>Desulfuribacillia</taxon>
        <taxon>Desulfuribacillales</taxon>
        <taxon>Desulfuribacillaceae</taxon>
        <taxon>Desulfuribacillus</taxon>
    </lineage>
</organism>
<dbReference type="RefSeq" id="WP_069643687.1">
    <property type="nucleotide sequence ID" value="NZ_MIJE01000032.1"/>
</dbReference>
<dbReference type="PANTHER" id="PTHR43267">
    <property type="entry name" value="TRNA THREONYLCARBAMOYLADENOSINE DEHYDRATASE"/>
    <property type="match status" value="1"/>
</dbReference>
<dbReference type="Pfam" id="PF00899">
    <property type="entry name" value="ThiF"/>
    <property type="match status" value="1"/>
</dbReference>
<dbReference type="OrthoDB" id="9804286at2"/>
<dbReference type="Gene3D" id="3.40.50.720">
    <property type="entry name" value="NAD(P)-binding Rossmann-like Domain"/>
    <property type="match status" value="1"/>
</dbReference>
<dbReference type="GO" id="GO:0008641">
    <property type="term" value="F:ubiquitin-like modifier activating enzyme activity"/>
    <property type="evidence" value="ECO:0007669"/>
    <property type="project" value="InterPro"/>
</dbReference>
<evidence type="ECO:0000313" key="3">
    <source>
        <dbReference type="Proteomes" id="UP000094296"/>
    </source>
</evidence>
<dbReference type="NCBIfam" id="NF006395">
    <property type="entry name" value="PRK08644.1"/>
    <property type="match status" value="1"/>
</dbReference>
<dbReference type="InterPro" id="IPR000594">
    <property type="entry name" value="ThiF_NAD_FAD-bd"/>
</dbReference>
<dbReference type="AlphaFoldDB" id="A0A1E5G037"/>
<dbReference type="InterPro" id="IPR035985">
    <property type="entry name" value="Ubiquitin-activating_enz"/>
</dbReference>